<gene>
    <name evidence="1" type="ORF">ARMGADRAFT_938037</name>
</gene>
<dbReference type="AlphaFoldDB" id="A0A2H3CY59"/>
<name>A0A2H3CY59_ARMGA</name>
<dbReference type="STRING" id="47427.A0A2H3CY59"/>
<evidence type="ECO:0000313" key="1">
    <source>
        <dbReference type="EMBL" id="PBK87945.1"/>
    </source>
</evidence>
<accession>A0A2H3CY59</accession>
<dbReference type="InParanoid" id="A0A2H3CY59"/>
<organism evidence="1 2">
    <name type="scientific">Armillaria gallica</name>
    <name type="common">Bulbous honey fungus</name>
    <name type="synonym">Armillaria bulbosa</name>
    <dbReference type="NCBI Taxonomy" id="47427"/>
    <lineage>
        <taxon>Eukaryota</taxon>
        <taxon>Fungi</taxon>
        <taxon>Dikarya</taxon>
        <taxon>Basidiomycota</taxon>
        <taxon>Agaricomycotina</taxon>
        <taxon>Agaricomycetes</taxon>
        <taxon>Agaricomycetidae</taxon>
        <taxon>Agaricales</taxon>
        <taxon>Marasmiineae</taxon>
        <taxon>Physalacriaceae</taxon>
        <taxon>Armillaria</taxon>
    </lineage>
</organism>
<keyword evidence="2" id="KW-1185">Reference proteome</keyword>
<dbReference type="Proteomes" id="UP000217790">
    <property type="component" value="Unassembled WGS sequence"/>
</dbReference>
<protein>
    <submittedName>
        <fullName evidence="1">Uncharacterized protein</fullName>
    </submittedName>
</protein>
<evidence type="ECO:0000313" key="2">
    <source>
        <dbReference type="Proteomes" id="UP000217790"/>
    </source>
</evidence>
<feature type="non-terminal residue" evidence="1">
    <location>
        <position position="88"/>
    </location>
</feature>
<proteinExistence type="predicted"/>
<reference evidence="2" key="1">
    <citation type="journal article" date="2017" name="Nat. Ecol. Evol.">
        <title>Genome expansion and lineage-specific genetic innovations in the forest pathogenic fungi Armillaria.</title>
        <authorList>
            <person name="Sipos G."/>
            <person name="Prasanna A.N."/>
            <person name="Walter M.C."/>
            <person name="O'Connor E."/>
            <person name="Balint B."/>
            <person name="Krizsan K."/>
            <person name="Kiss B."/>
            <person name="Hess J."/>
            <person name="Varga T."/>
            <person name="Slot J."/>
            <person name="Riley R."/>
            <person name="Boka B."/>
            <person name="Rigling D."/>
            <person name="Barry K."/>
            <person name="Lee J."/>
            <person name="Mihaltcheva S."/>
            <person name="LaButti K."/>
            <person name="Lipzen A."/>
            <person name="Waldron R."/>
            <person name="Moloney N.M."/>
            <person name="Sperisen C."/>
            <person name="Kredics L."/>
            <person name="Vagvoelgyi C."/>
            <person name="Patrignani A."/>
            <person name="Fitzpatrick D."/>
            <person name="Nagy I."/>
            <person name="Doyle S."/>
            <person name="Anderson J.B."/>
            <person name="Grigoriev I.V."/>
            <person name="Gueldener U."/>
            <person name="Muensterkoetter M."/>
            <person name="Nagy L.G."/>
        </authorList>
    </citation>
    <scope>NUCLEOTIDE SEQUENCE [LARGE SCALE GENOMIC DNA]</scope>
    <source>
        <strain evidence="2">Ar21-2</strain>
    </source>
</reference>
<dbReference type="EMBL" id="KZ293675">
    <property type="protein sequence ID" value="PBK87945.1"/>
    <property type="molecule type" value="Genomic_DNA"/>
</dbReference>
<sequence length="88" mass="10326">MVTLPVDRRVPVPLGPGIPHRDRKDIYPRYCRLMLILFKPWASACDLREEDQTWEDAFKQFANTASPSILKILDNMRILHECKDSRDD</sequence>
<dbReference type="OrthoDB" id="3050185at2759"/>